<feature type="chain" id="PRO_5003264607" description="Sulfotransferase domain-containing protein" evidence="1">
    <location>
        <begin position="22"/>
        <end position="328"/>
    </location>
</feature>
<organism evidence="3">
    <name type="scientific">Aureococcus anophagefferens</name>
    <name type="common">Harmful bloom alga</name>
    <dbReference type="NCBI Taxonomy" id="44056"/>
    <lineage>
        <taxon>Eukaryota</taxon>
        <taxon>Sar</taxon>
        <taxon>Stramenopiles</taxon>
        <taxon>Ochrophyta</taxon>
        <taxon>Pelagophyceae</taxon>
        <taxon>Pelagomonadales</taxon>
        <taxon>Pelagomonadaceae</taxon>
        <taxon>Aureococcus</taxon>
    </lineage>
</organism>
<dbReference type="Proteomes" id="UP000002729">
    <property type="component" value="Unassembled WGS sequence"/>
</dbReference>
<sequence>MRRAWALVVVGCAAMEPMSNSCPGVAYFHNPKTGGTGVEEYFHARARCHVGRRGWAGVAAGARRPKGGWPCRSPWHLPPYLYGFLARAENATFTSLRDPLLRFVSELNHGWGSTAHFSGVEGEAFDFRHLGGRFADGTEGRAAQLRLVDDLVAFCLGRDGYRPLGQRRVFAADCHLLPQYLYVGDARGGAVDRVLWTDRLDADALALLGELVPDVEAGCADPPCVREPVAARHVKKFAAEDLSNATVARVRDYYALDYALLNALRVSRGLAPYDDGAAHDYGAWAGQNATVAAVFAAFRRTALALPANATADDVRASMAPPDRRARPR</sequence>
<dbReference type="RefSeq" id="XP_009038629.1">
    <property type="nucleotide sequence ID" value="XM_009040381.1"/>
</dbReference>
<name>F0YDQ6_AURAN</name>
<dbReference type="AlphaFoldDB" id="F0YDQ6"/>
<dbReference type="InParanoid" id="F0YDQ6"/>
<feature type="signal peptide" evidence="1">
    <location>
        <begin position="1"/>
        <end position="21"/>
    </location>
</feature>
<evidence type="ECO:0000256" key="1">
    <source>
        <dbReference type="SAM" id="SignalP"/>
    </source>
</evidence>
<evidence type="ECO:0000313" key="3">
    <source>
        <dbReference type="Proteomes" id="UP000002729"/>
    </source>
</evidence>
<dbReference type="EMBL" id="GL833133">
    <property type="protein sequence ID" value="EGB06886.1"/>
    <property type="molecule type" value="Genomic_DNA"/>
</dbReference>
<keyword evidence="1" id="KW-0732">Signal</keyword>
<proteinExistence type="predicted"/>
<dbReference type="GeneID" id="20225259"/>
<dbReference type="KEGG" id="aaf:AURANDRAFT_65288"/>
<evidence type="ECO:0000313" key="2">
    <source>
        <dbReference type="EMBL" id="EGB06886.1"/>
    </source>
</evidence>
<keyword evidence="3" id="KW-1185">Reference proteome</keyword>
<gene>
    <name evidence="2" type="ORF">AURANDRAFT_65288</name>
</gene>
<protein>
    <recommendedName>
        <fullName evidence="4">Sulfotransferase domain-containing protein</fullName>
    </recommendedName>
</protein>
<reference evidence="2 3" key="1">
    <citation type="journal article" date="2011" name="Proc. Natl. Acad. Sci. U.S.A.">
        <title>Niche of harmful alga Aureococcus anophagefferens revealed through ecogenomics.</title>
        <authorList>
            <person name="Gobler C.J."/>
            <person name="Berry D.L."/>
            <person name="Dyhrman S.T."/>
            <person name="Wilhelm S.W."/>
            <person name="Salamov A."/>
            <person name="Lobanov A.V."/>
            <person name="Zhang Y."/>
            <person name="Collier J.L."/>
            <person name="Wurch L.L."/>
            <person name="Kustka A.B."/>
            <person name="Dill B.D."/>
            <person name="Shah M."/>
            <person name="VerBerkmoes N.C."/>
            <person name="Kuo A."/>
            <person name="Terry A."/>
            <person name="Pangilinan J."/>
            <person name="Lindquist E.A."/>
            <person name="Lucas S."/>
            <person name="Paulsen I.T."/>
            <person name="Hattenrath-Lehmann T.K."/>
            <person name="Talmage S.C."/>
            <person name="Walker E.A."/>
            <person name="Koch F."/>
            <person name="Burson A.M."/>
            <person name="Marcoval M.A."/>
            <person name="Tang Y.Z."/>
            <person name="Lecleir G.R."/>
            <person name="Coyne K.J."/>
            <person name="Berg G.M."/>
            <person name="Bertrand E.M."/>
            <person name="Saito M.A."/>
            <person name="Gladyshev V.N."/>
            <person name="Grigoriev I.V."/>
        </authorList>
    </citation>
    <scope>NUCLEOTIDE SEQUENCE [LARGE SCALE GENOMIC DNA]</scope>
    <source>
        <strain evidence="3">CCMP 1984</strain>
    </source>
</reference>
<accession>F0YDQ6</accession>
<evidence type="ECO:0008006" key="4">
    <source>
        <dbReference type="Google" id="ProtNLM"/>
    </source>
</evidence>